<accession>A0A9X4KKC4</accession>
<feature type="domain" description="GT-D fold-like" evidence="1">
    <location>
        <begin position="21"/>
        <end position="225"/>
    </location>
</feature>
<keyword evidence="3" id="KW-1185">Reference proteome</keyword>
<comment type="caution">
    <text evidence="2">The sequence shown here is derived from an EMBL/GenBank/DDBJ whole genome shotgun (WGS) entry which is preliminary data.</text>
</comment>
<organism evidence="2 3">
    <name type="scientific">Cohnella ginsengisoli</name>
    <dbReference type="NCBI Taxonomy" id="425004"/>
    <lineage>
        <taxon>Bacteria</taxon>
        <taxon>Bacillati</taxon>
        <taxon>Bacillota</taxon>
        <taxon>Bacilli</taxon>
        <taxon>Bacillales</taxon>
        <taxon>Paenibacillaceae</taxon>
        <taxon>Cohnella</taxon>
    </lineage>
</organism>
<dbReference type="Pfam" id="PF22882">
    <property type="entry name" value="GT-D-like"/>
    <property type="match status" value="1"/>
</dbReference>
<dbReference type="Proteomes" id="UP001153387">
    <property type="component" value="Unassembled WGS sequence"/>
</dbReference>
<evidence type="ECO:0000313" key="2">
    <source>
        <dbReference type="EMBL" id="MDG0793844.1"/>
    </source>
</evidence>
<protein>
    <submittedName>
        <fullName evidence="2">GT-D fold domain-containing glycosyltransferase</fullName>
    </submittedName>
</protein>
<dbReference type="AlphaFoldDB" id="A0A9X4KKC4"/>
<name>A0A9X4KKC4_9BACL</name>
<evidence type="ECO:0000259" key="1">
    <source>
        <dbReference type="Pfam" id="PF22882"/>
    </source>
</evidence>
<reference evidence="2 3" key="1">
    <citation type="submission" date="2022-10" db="EMBL/GenBank/DDBJ databases">
        <title>Comparative genomic analysis of Cohnella hashimotonis sp. nov., isolated from the International Space Station.</title>
        <authorList>
            <person name="Simpson A."/>
            <person name="Venkateswaran K."/>
        </authorList>
    </citation>
    <scope>NUCLEOTIDE SEQUENCE [LARGE SCALE GENOMIC DNA]</scope>
    <source>
        <strain evidence="2 3">DSM 18997</strain>
    </source>
</reference>
<dbReference type="EMBL" id="JAPDHZ010000004">
    <property type="protein sequence ID" value="MDG0793844.1"/>
    <property type="molecule type" value="Genomic_DNA"/>
</dbReference>
<evidence type="ECO:0000313" key="3">
    <source>
        <dbReference type="Proteomes" id="UP001153387"/>
    </source>
</evidence>
<dbReference type="NCBIfam" id="NF040628">
    <property type="entry name" value="GT-D_rel"/>
    <property type="match status" value="1"/>
</dbReference>
<proteinExistence type="predicted"/>
<dbReference type="InterPro" id="IPR055171">
    <property type="entry name" value="GT-D-like"/>
</dbReference>
<sequence>MEYIDYRYFTKDFSYEKYMLTIDEVIECIDTAVQQRKPYSLARFGHAEIAELREIPDLYQNMTYYRHYNGLENQDVRVELIKAFLSATTVGVLPTFADMSGAAQSRQTFVKLGLGFHTICSAWITHRIAELPNFWNWMKQYRVMLVGRRAEEAAPVFGRNGVHVAGAVDLEGYAQLESAYEQIAGNDDWQIAIISAGVPATILAPRLAATTGKVAIDFGHALDLILDGERFDFEALVKKLGGMG</sequence>
<gene>
    <name evidence="2" type="ORF">OMP38_25750</name>
</gene>
<dbReference type="InterPro" id="IPR049785">
    <property type="entry name" value="GT-D-like_firm"/>
</dbReference>
<dbReference type="RefSeq" id="WP_277567566.1">
    <property type="nucleotide sequence ID" value="NZ_JAPDHZ010000004.1"/>
</dbReference>